<keyword evidence="3" id="KW-1185">Reference proteome</keyword>
<protein>
    <submittedName>
        <fullName evidence="2">Uncharacterized protein</fullName>
    </submittedName>
</protein>
<evidence type="ECO:0000313" key="3">
    <source>
        <dbReference type="Proteomes" id="UP001589758"/>
    </source>
</evidence>
<feature type="region of interest" description="Disordered" evidence="1">
    <location>
        <begin position="648"/>
        <end position="673"/>
    </location>
</feature>
<name>A0ABV6CBK9_9GAMM</name>
<accession>A0ABV6CBK9</accession>
<dbReference type="Proteomes" id="UP001589758">
    <property type="component" value="Unassembled WGS sequence"/>
</dbReference>
<comment type="caution">
    <text evidence="2">The sequence shown here is derived from an EMBL/GenBank/DDBJ whole genome shotgun (WGS) entry which is preliminary data.</text>
</comment>
<evidence type="ECO:0000256" key="1">
    <source>
        <dbReference type="SAM" id="MobiDB-lite"/>
    </source>
</evidence>
<sequence length="2220" mass="241872">MKKMFEKFCYNSKKQLKLLLKITATSSIILSASFAVDAEIIGKKIEKKDINGHAPYMASVGAELLTEAYDDKNVLVQYPWVLNDDNVTRGPTIGSIAYVPDIFCSILPSQIDEAKEYPLLGAHFDAFNFIDKDDDPCDPAIGTGVTVQWFMLDNVEPYTDLKWENLNPVPVKGDALIIAGSDTAKKYLKKHSFAPYAEKAIALNTLDAIIIPTEALGKRIGFILKPKSKYGVPDKGVEVKVWDLNKYFAQEPIPAGPVSLEPNFNPGFILGDNPTLDSQTDKPTTAGGVVQLGRPPYVRSIGAHYGTDGVDIGLYEKIEDGRLKEYPTWELVELRDKTDPSKFIVSMVPLGGAVAYIPDAFCQFRNDEIETFEDIDAKESQLGFPRAGLNTNAGKLKYLRPYFWIADADEDSCDIESNQIEWFIVEPKSQRFKDFKAKVEEYWRLNYLVESPDASSESNPDLPANFRSDLIAESHDIWKEVKSWDDVQVVPYLTPEVILPGSKQQNPDDYNKFNFDAVGGNFLSAVRMPQDYKRIFLLARPAFIFTPKTKSGKPDTGRQIKVPYVASTLWGQNPSSRPLSVEDANPSSQWMNEGNASGSGQLISAYPQVIGLGLSLRSDSIQINQFEDVSFVNFTCLFDEKKIPTQDCTNEIPSPNNASQKNMRSLGSDSSVSPLNNLGNKEPLITELKLSGFIGKGEVLKVSYNFIPTDNIFDGNSLVNNSLYEFKPEGQAIQAINKRRSPYAGSNRKIGLNEFDLPPLTPEQAGLVMEIAVIAIDGLDRGNFIAVANTKDLPKITPPQVKNVSISSDSGLVTLGSVLKGSYDFEPAVTPNPGSDASVYQWGNMETQTISVSGSVNNYTVSSDDVGKLMTLRVEAKDSNNLVGNADEDNILISDAIPYVYNIKINSTNEIYAPSYTATLTASYEINTGIPGNTEDRSTYRFLVDGMEVSTQSKTFNLTAEHLGKVITFEVLPINSLNREGAVDSATYQINPTPPSVENVEIKIATEVMTPFYFGSIYVDYDFFAGITSNANDNSTFTWTGNSIPSDRSSLTFGPNEVGKTVSVKVTPIDGADQVGEPGYDSFQFVTPPQIENLVINANVVSNKTPYQVILTADYDYIPSNSIKPENNSTYQWSGLSSPVNGNVINNSPVMVALTENDAGKLITLTMTPKDGVGFAGDIKTATINAATQQNPPKIEFLEIVNTNSNRNGAFYVNDIIKAQYRFTPSSQSNVDASTYEWVAPSQTIKGVKAGDITYTISPDDAGNVIKLYMVAYDDLNNKGNNAEAFTPNIIKPPQVENLIITPTIEANYPWNVRVIGEYTFVEGKSSNPANDSIYSWTGLSTPNLNNSTRGEGRIRLPELSIDKSESGKVLTLTVIPKDVAGVVGETKSTTYMVPEFTIVPPNIDILSIDILEQQQAGFLLPNDILTATYQFQAGSQSLVDASTFSWSTENDIKNGIIGIDPLLYEIKEEDVGQVITLSMQAKDGAGVLGNNDKEQMKLTVSKRPSVSRVEIAFEPAQGLNIIGSYDISIGQNDSSLDRSEYRWLVDGKSIGEFQPIAEPAKIEGLQRFTVTQEEVGKLITLEILPKNANGLVGTSVVSNNLIYVAPELSSLSIAGEAVEGNALSALYAFEPGNNQLNRSMANWSINGVLDETLPIDDEYRLSADDIGKTVSLSATATDGNKINGNTLTASNSKGPVISAYIPPFIDEAFIIYLNDANSIFPGHELSGSYNVFNAGTIPGDKSRYEWIVNNQVQQQGDVGASRNVPTYTVKEADVGQVITLKVIARNGNLQEGNFATAQTKNVQQPPRVSEPKITLNGVVVDKVSSGSKIAGTYKFQNFIEGASDASTVNWYVGSALKQSSTIKMSEIAPEFDVVEDYAGQIVTMEVIAKDNLGTLGGNKVQISTVTGVISEKPVISSLSIFANFETSAEVLAQYDFSHEANTDAKDVSYYEWLANGAVVKSGAVNSPNGKLSGVNAFVIKTEHAGKIISLRMTPKSSDGKTGTQVYSSNTVVYIAPEVNLKSIKDQSFSIPDYSSYVLSADFIKGSNSTNTSKASWSVAGVFKAELAMTQAFSFLEDSSGKQISVTVVPRDGNQIEGIAKTITFTKPVVFPQLGTDYWLMDSQGTGQFINITQGSAIANLGWPLDSIAKSVNYEWRITGIATPIASGTIVRSGSNTEYGVGKSINVKSYRAKEVCVYLQGVTSSNNKTAFEKAWCRKVP</sequence>
<evidence type="ECO:0000313" key="2">
    <source>
        <dbReference type="EMBL" id="MFC0180382.1"/>
    </source>
</evidence>
<dbReference type="RefSeq" id="WP_385877493.1">
    <property type="nucleotide sequence ID" value="NZ_JBHLXE010000100.1"/>
</dbReference>
<organism evidence="2 3">
    <name type="scientific">Thorsellia kenyensis</name>
    <dbReference type="NCBI Taxonomy" id="1549888"/>
    <lineage>
        <taxon>Bacteria</taxon>
        <taxon>Pseudomonadati</taxon>
        <taxon>Pseudomonadota</taxon>
        <taxon>Gammaproteobacteria</taxon>
        <taxon>Enterobacterales</taxon>
        <taxon>Thorselliaceae</taxon>
        <taxon>Thorsellia</taxon>
    </lineage>
</organism>
<proteinExistence type="predicted"/>
<gene>
    <name evidence="2" type="ORF">ACFFIT_09870</name>
</gene>
<reference evidence="2 3" key="1">
    <citation type="submission" date="2024-09" db="EMBL/GenBank/DDBJ databases">
        <authorList>
            <person name="Sun Q."/>
            <person name="Mori K."/>
        </authorList>
    </citation>
    <scope>NUCLEOTIDE SEQUENCE [LARGE SCALE GENOMIC DNA]</scope>
    <source>
        <strain evidence="2 3">CCM 8545</strain>
    </source>
</reference>
<dbReference type="EMBL" id="JBHLXE010000100">
    <property type="protein sequence ID" value="MFC0180382.1"/>
    <property type="molecule type" value="Genomic_DNA"/>
</dbReference>